<dbReference type="Pfam" id="PF04561">
    <property type="entry name" value="RNA_pol_Rpb2_2"/>
    <property type="match status" value="1"/>
</dbReference>
<evidence type="ECO:0000259" key="12">
    <source>
        <dbReference type="Pfam" id="PF04563"/>
    </source>
</evidence>
<dbReference type="InterPro" id="IPR014724">
    <property type="entry name" value="RNA_pol_RPB2_OB-fold"/>
</dbReference>
<accession>A0A6C0E6U2</accession>
<feature type="domain" description="RNA polymerase Rpb2" evidence="11">
    <location>
        <begin position="192"/>
        <end position="360"/>
    </location>
</feature>
<dbReference type="SUPFAM" id="SSF143990">
    <property type="entry name" value="YbiA-like"/>
    <property type="match status" value="1"/>
</dbReference>
<dbReference type="InterPro" id="IPR007642">
    <property type="entry name" value="RNA_pol_Rpb2_2"/>
</dbReference>
<dbReference type="Pfam" id="PF04565">
    <property type="entry name" value="RNA_pol_Rpb2_3"/>
    <property type="match status" value="1"/>
</dbReference>
<evidence type="ECO:0000259" key="13">
    <source>
        <dbReference type="Pfam" id="PF04565"/>
    </source>
</evidence>
<dbReference type="CDD" id="cd00653">
    <property type="entry name" value="RNA_pol_B_RPB2"/>
    <property type="match status" value="1"/>
</dbReference>
<dbReference type="InterPro" id="IPR007645">
    <property type="entry name" value="RNA_pol_Rpb2_3"/>
</dbReference>
<dbReference type="GO" id="GO:0046872">
    <property type="term" value="F:metal ion binding"/>
    <property type="evidence" value="ECO:0007669"/>
    <property type="project" value="UniProtKB-KW"/>
</dbReference>
<dbReference type="GO" id="GO:0003677">
    <property type="term" value="F:DNA binding"/>
    <property type="evidence" value="ECO:0007669"/>
    <property type="project" value="InterPro"/>
</dbReference>
<keyword evidence="5" id="KW-0548">Nucleotidyltransferase</keyword>
<dbReference type="Pfam" id="PF04560">
    <property type="entry name" value="RNA_pol_Rpb2_7"/>
    <property type="match status" value="1"/>
</dbReference>
<dbReference type="Gene3D" id="3.90.1110.10">
    <property type="entry name" value="RNA polymerase Rpb2, domain 2"/>
    <property type="match status" value="1"/>
</dbReference>
<feature type="domain" description="RNA polymerase beta subunit protrusion" evidence="12">
    <location>
        <begin position="20"/>
        <end position="403"/>
    </location>
</feature>
<dbReference type="InterPro" id="IPR007646">
    <property type="entry name" value="RNA_pol_Rpb2_4"/>
</dbReference>
<dbReference type="Gene3D" id="1.10.357.40">
    <property type="entry name" value="YbiA-like"/>
    <property type="match status" value="1"/>
</dbReference>
<dbReference type="InterPro" id="IPR037238">
    <property type="entry name" value="YbiA-like_sf"/>
</dbReference>
<reference evidence="15" key="1">
    <citation type="journal article" date="2020" name="Nature">
        <title>Giant virus diversity and host interactions through global metagenomics.</title>
        <authorList>
            <person name="Schulz F."/>
            <person name="Roux S."/>
            <person name="Paez-Espino D."/>
            <person name="Jungbluth S."/>
            <person name="Walsh D.A."/>
            <person name="Denef V.J."/>
            <person name="McMahon K.D."/>
            <person name="Konstantinidis K.T."/>
            <person name="Eloe-Fadrosh E.A."/>
            <person name="Kyrpides N.C."/>
            <person name="Woyke T."/>
        </authorList>
    </citation>
    <scope>NUCLEOTIDE SEQUENCE</scope>
    <source>
        <strain evidence="15">GVMAG-M-3300023179-138</strain>
    </source>
</reference>
<dbReference type="Gene3D" id="3.90.1100.10">
    <property type="match status" value="1"/>
</dbReference>
<dbReference type="InterPro" id="IPR037034">
    <property type="entry name" value="RNA_pol_Rpb2_2_sf"/>
</dbReference>
<dbReference type="EC" id="2.7.7.6" evidence="2"/>
<organism evidence="15">
    <name type="scientific">viral metagenome</name>
    <dbReference type="NCBI Taxonomy" id="1070528"/>
    <lineage>
        <taxon>unclassified sequences</taxon>
        <taxon>metagenomes</taxon>
        <taxon>organismal metagenomes</taxon>
    </lineage>
</organism>
<dbReference type="EMBL" id="MN739743">
    <property type="protein sequence ID" value="QHT24163.1"/>
    <property type="molecule type" value="Genomic_DNA"/>
</dbReference>
<dbReference type="GO" id="GO:0006351">
    <property type="term" value="P:DNA-templated transcription"/>
    <property type="evidence" value="ECO:0007669"/>
    <property type="project" value="InterPro"/>
</dbReference>
<feature type="domain" description="RNA polymerase Rpb2" evidence="10">
    <location>
        <begin position="1070"/>
        <end position="1175"/>
    </location>
</feature>
<evidence type="ECO:0000256" key="5">
    <source>
        <dbReference type="ARBA" id="ARBA00022695"/>
    </source>
</evidence>
<feature type="domain" description="RNA polymerase Rpb2" evidence="13">
    <location>
        <begin position="445"/>
        <end position="506"/>
    </location>
</feature>
<dbReference type="InterPro" id="IPR007121">
    <property type="entry name" value="RNA_pol_bsu_CS"/>
</dbReference>
<dbReference type="PROSITE" id="PS01166">
    <property type="entry name" value="RNA_POL_BETA"/>
    <property type="match status" value="1"/>
</dbReference>
<dbReference type="Pfam" id="PF04566">
    <property type="entry name" value="RNA_pol_Rpb2_4"/>
    <property type="match status" value="1"/>
</dbReference>
<proteinExistence type="inferred from homology"/>
<evidence type="ECO:0000259" key="11">
    <source>
        <dbReference type="Pfam" id="PF04561"/>
    </source>
</evidence>
<dbReference type="InterPro" id="IPR007120">
    <property type="entry name" value="DNA-dir_RNAP_su2_dom"/>
</dbReference>
<dbReference type="Gene3D" id="2.40.50.150">
    <property type="match status" value="1"/>
</dbReference>
<dbReference type="Pfam" id="PF04563">
    <property type="entry name" value="RNA_pol_Rpb2_1"/>
    <property type="match status" value="1"/>
</dbReference>
<dbReference type="Gene3D" id="2.40.270.10">
    <property type="entry name" value="DNA-directed RNA polymerase, subunit 2, domain 6"/>
    <property type="match status" value="1"/>
</dbReference>
<evidence type="ECO:0000256" key="7">
    <source>
        <dbReference type="ARBA" id="ARBA00022833"/>
    </source>
</evidence>
<evidence type="ECO:0000259" key="9">
    <source>
        <dbReference type="Pfam" id="PF00562"/>
    </source>
</evidence>
<dbReference type="GO" id="GO:0003899">
    <property type="term" value="F:DNA-directed RNA polymerase activity"/>
    <property type="evidence" value="ECO:0007669"/>
    <property type="project" value="UniProtKB-EC"/>
</dbReference>
<evidence type="ECO:0000256" key="6">
    <source>
        <dbReference type="ARBA" id="ARBA00022723"/>
    </source>
</evidence>
<dbReference type="GO" id="GO:0000428">
    <property type="term" value="C:DNA-directed RNA polymerase complex"/>
    <property type="evidence" value="ECO:0007669"/>
    <property type="project" value="UniProtKB-KW"/>
</dbReference>
<keyword evidence="8" id="KW-0804">Transcription</keyword>
<dbReference type="InterPro" id="IPR007644">
    <property type="entry name" value="RNA_pol_bsu_protrusion"/>
</dbReference>
<dbReference type="Pfam" id="PF00562">
    <property type="entry name" value="RNA_pol_Rpb2_6"/>
    <property type="match status" value="1"/>
</dbReference>
<dbReference type="InterPro" id="IPR007641">
    <property type="entry name" value="RNA_pol_Rpb2_7"/>
</dbReference>
<evidence type="ECO:0000313" key="15">
    <source>
        <dbReference type="EMBL" id="QHT24163.1"/>
    </source>
</evidence>
<evidence type="ECO:0000256" key="3">
    <source>
        <dbReference type="ARBA" id="ARBA00022478"/>
    </source>
</evidence>
<dbReference type="GO" id="GO:0032549">
    <property type="term" value="F:ribonucleoside binding"/>
    <property type="evidence" value="ECO:0007669"/>
    <property type="project" value="InterPro"/>
</dbReference>
<sequence>MATLGLDILKRYFAETEFALTRHHLDSYEQCMFEEIPSIIASSNPIVLLKGPLDNGDYTYRMEIYIGPTAERPNKFTIAPPVIVLDGGQTVRRMFPNEARLRNLTYAAQINADILVRFTITEGQEQRTEEQVIPAFPLFRMPVLLRSSLCATGIPDPALLEEMGECRNDYGGYFIIGGAEKVLITRGEQAFNSLYVEKNKTEGDKIAAYASVVSLDPKTKQTRRVAIYVQRDGEIRVAIPMVRGTFPLFILFRAMGVESDEEIIRMIFPTPSSMDDMLIPSIVDAYPIYSKFTATEFIKTLTKGFSQAHVLDILNNLLLAHVLNEPLARAQYLAEMVREALLANAGLRVKTDRDDMRNQRFLPTGVLVRELFNACWKDWRAALALQLDTIYNTNDAVQGPNMMRMFERPTEVFQPSVLNTAIMRGFRGRWGTSEFNEKSGVLQPLARISYLDATSHTRRVVSDFDTGSKITGPRKLHTSQVGYFCTSETPTGAHIGATKNMSMMTQFSIGADTQPVYDWMRRRGWIIPVAETTAADRAAFSVVQINGGTIGFTTEPTVLVRVLRLMKWNSFISPTASISFNTTDKTVRILLDEGRPVRPLWHLPLPETTDMPWASLVFGTSPQATKSLRSVRFFDPLGDRDATAADYEELAATAGYIEYCDPVEMNEAYVSWWLTATEDHTHAEIHPSTLTGLLASMIPYSNHNQAPRNQLSCSQSKQGIGTMVTNIGNRYETYAHQMCYAEAPICRTLMYETVGGGEMAYGFNCIIAATAESGYNQDDGLIINRDSVERGMFQSMSFRSYDCAEETDTLTKSHSHIASPWADGREDWAKVLRPGLNYGNHLDENGVVREGTVIDDTTVLVARYMEVPRSDGTMEVKDTSVTAGLHTEGRVDSVVVLFGNDGKKLVKVRVLQMRLPQLGDKFSSRHGQKGTIGMLVSSADLPRTAEGLVPDVMVNPGGLISRMTVAQLVEMVAGRLGAELAMKMSATTFGNDGSYVGMLGDMLQAAGCSRTGDNVLYSGITGAQIRTDIFMCPLYFMRLKHLTEDKVNARGAGRREMRTHQPTGGRANEGGLRIGEMERDSLCAHGVSTFLQESMMRRGDATEFWICNGCGTIPIYNEAERLFVCPMCDGPVTFTGDDADSLMLQKPTDQSRATFSKVAMPYALKLLDQEIAGLGNMGFHYITEGSVSRLREKWDWPAAGEIMPVEAAVPVTGTVVPPPAITSAAAAAAAAPVVIDPTDATNLLSMYASTPFTYNNYEGEIWPTLEHYYRVMTFPEEPIGVINAPAAEVAAGVAALTGPTYYERKELIGEEKKAMLRQGLLAKFADNPAALAVLKATGNKPLVAEYDGINLGQLLVEIRKGPIKKPVIPTPRKTGGTGGGTGGATYLMKGGDLPVPMPMPMPGALPMQGGMYFIINPDMRAGVEAKARAPRQVGGRSLVYDEPQQEGGATEMVTETKFPTVVTVEKEE</sequence>
<evidence type="ECO:0000256" key="4">
    <source>
        <dbReference type="ARBA" id="ARBA00022679"/>
    </source>
</evidence>
<feature type="domain" description="RNA polymerase Rpb2" evidence="14">
    <location>
        <begin position="543"/>
        <end position="600"/>
    </location>
</feature>
<evidence type="ECO:0000259" key="14">
    <source>
        <dbReference type="Pfam" id="PF04566"/>
    </source>
</evidence>
<dbReference type="InterPro" id="IPR015712">
    <property type="entry name" value="DNA-dir_RNA_pol_su2"/>
</dbReference>
<keyword evidence="4" id="KW-0808">Transferase</keyword>
<evidence type="ECO:0000256" key="1">
    <source>
        <dbReference type="ARBA" id="ARBA00006835"/>
    </source>
</evidence>
<evidence type="ECO:0000259" key="10">
    <source>
        <dbReference type="Pfam" id="PF04560"/>
    </source>
</evidence>
<feature type="domain" description="DNA-directed RNA polymerase subunit 2 hybrid-binding" evidence="9">
    <location>
        <begin position="695"/>
        <end position="1067"/>
    </location>
</feature>
<evidence type="ECO:0000256" key="8">
    <source>
        <dbReference type="ARBA" id="ARBA00023163"/>
    </source>
</evidence>
<keyword evidence="7" id="KW-0862">Zinc</keyword>
<keyword evidence="3" id="KW-0240">DNA-directed RNA polymerase</keyword>
<keyword evidence="6" id="KW-0479">Metal-binding</keyword>
<comment type="similarity">
    <text evidence="1">Belongs to the RNA polymerase beta chain family.</text>
</comment>
<evidence type="ECO:0000256" key="2">
    <source>
        <dbReference type="ARBA" id="ARBA00012418"/>
    </source>
</evidence>
<dbReference type="InterPro" id="IPR037033">
    <property type="entry name" value="DNA-dir_RNAP_su2_hyb_sf"/>
</dbReference>
<dbReference type="SUPFAM" id="SSF64484">
    <property type="entry name" value="beta and beta-prime subunits of DNA dependent RNA-polymerase"/>
    <property type="match status" value="1"/>
</dbReference>
<dbReference type="Gene3D" id="3.90.1800.10">
    <property type="entry name" value="RNA polymerase alpha subunit dimerisation domain"/>
    <property type="match status" value="1"/>
</dbReference>
<protein>
    <recommendedName>
        <fullName evidence="2">DNA-directed RNA polymerase</fullName>
        <ecNumber evidence="2">2.7.7.6</ecNumber>
    </recommendedName>
</protein>
<name>A0A6C0E6U2_9ZZZZ</name>
<dbReference type="PANTHER" id="PTHR20856">
    <property type="entry name" value="DNA-DIRECTED RNA POLYMERASE I SUBUNIT 2"/>
    <property type="match status" value="1"/>
</dbReference>